<evidence type="ECO:0000313" key="2">
    <source>
        <dbReference type="Proteomes" id="UP001153714"/>
    </source>
</evidence>
<accession>A0A9N9QUW4</accession>
<dbReference type="Proteomes" id="UP001153714">
    <property type="component" value="Chromosome 11"/>
</dbReference>
<keyword evidence="2" id="KW-1185">Reference proteome</keyword>
<name>A0A9N9QUW4_9NEOP</name>
<organism evidence="1 2">
    <name type="scientific">Diatraea saccharalis</name>
    <name type="common">sugarcane borer</name>
    <dbReference type="NCBI Taxonomy" id="40085"/>
    <lineage>
        <taxon>Eukaryota</taxon>
        <taxon>Metazoa</taxon>
        <taxon>Ecdysozoa</taxon>
        <taxon>Arthropoda</taxon>
        <taxon>Hexapoda</taxon>
        <taxon>Insecta</taxon>
        <taxon>Pterygota</taxon>
        <taxon>Neoptera</taxon>
        <taxon>Endopterygota</taxon>
        <taxon>Lepidoptera</taxon>
        <taxon>Glossata</taxon>
        <taxon>Ditrysia</taxon>
        <taxon>Pyraloidea</taxon>
        <taxon>Crambidae</taxon>
        <taxon>Crambinae</taxon>
        <taxon>Diatraea</taxon>
    </lineage>
</organism>
<gene>
    <name evidence="1" type="ORF">DIATSA_LOCUS1952</name>
</gene>
<dbReference type="PROSITE" id="PS51257">
    <property type="entry name" value="PROKAR_LIPOPROTEIN"/>
    <property type="match status" value="1"/>
</dbReference>
<sequence>MRNWCMFFSSTTYGCHTINASFLKSISCSTFIDIHISNTILFHFIPSNELDIDIDCPDQALSFQFILFQVLLSNSLLHIHSLVYKLSSLHLSISTVSSFNRGIISIFFHSCSPSNISIHYDICVLLIKNSFGHVLRQLSLSLFLDSLKKYI</sequence>
<proteinExistence type="predicted"/>
<dbReference type="AlphaFoldDB" id="A0A9N9QUW4"/>
<dbReference type="EMBL" id="OU893342">
    <property type="protein sequence ID" value="CAG9783806.1"/>
    <property type="molecule type" value="Genomic_DNA"/>
</dbReference>
<reference evidence="1" key="2">
    <citation type="submission" date="2022-10" db="EMBL/GenBank/DDBJ databases">
        <authorList>
            <consortium name="ENA_rothamsted_submissions"/>
            <consortium name="culmorum"/>
            <person name="King R."/>
        </authorList>
    </citation>
    <scope>NUCLEOTIDE SEQUENCE</scope>
</reference>
<protein>
    <submittedName>
        <fullName evidence="1">Uncharacterized protein</fullName>
    </submittedName>
</protein>
<evidence type="ECO:0000313" key="1">
    <source>
        <dbReference type="EMBL" id="CAG9783806.1"/>
    </source>
</evidence>
<reference evidence="1" key="1">
    <citation type="submission" date="2021-12" db="EMBL/GenBank/DDBJ databases">
        <authorList>
            <person name="King R."/>
        </authorList>
    </citation>
    <scope>NUCLEOTIDE SEQUENCE</scope>
</reference>